<protein>
    <recommendedName>
        <fullName evidence="3">Thiazolylpeptide-type bacteriocin</fullName>
    </recommendedName>
</protein>
<evidence type="ECO:0000313" key="1">
    <source>
        <dbReference type="EMBL" id="GGM60952.1"/>
    </source>
</evidence>
<dbReference type="EMBL" id="BMMK01000016">
    <property type="protein sequence ID" value="GGM60952.1"/>
    <property type="molecule type" value="Genomic_DNA"/>
</dbReference>
<accession>A0A8J3C9M2</accession>
<dbReference type="AlphaFoldDB" id="A0A8J3C9M2"/>
<dbReference type="NCBIfam" id="NF033400">
    <property type="entry name" value="thiazolyl_B"/>
    <property type="match status" value="1"/>
</dbReference>
<dbReference type="Pfam" id="PF19409">
    <property type="entry name" value="Thiopep_pre"/>
    <property type="match status" value="1"/>
</dbReference>
<evidence type="ECO:0000313" key="2">
    <source>
        <dbReference type="Proteomes" id="UP000637578"/>
    </source>
</evidence>
<evidence type="ECO:0008006" key="3">
    <source>
        <dbReference type="Google" id="ProtNLM"/>
    </source>
</evidence>
<reference evidence="1" key="2">
    <citation type="submission" date="2020-09" db="EMBL/GenBank/DDBJ databases">
        <authorList>
            <person name="Sun Q."/>
            <person name="Zhou Y."/>
        </authorList>
    </citation>
    <scope>NUCLEOTIDE SEQUENCE</scope>
    <source>
        <strain evidence="1">CGMCC 4.5737</strain>
    </source>
</reference>
<keyword evidence="2" id="KW-1185">Reference proteome</keyword>
<dbReference type="RefSeq" id="WP_229686469.1">
    <property type="nucleotide sequence ID" value="NZ_BMMK01000016.1"/>
</dbReference>
<sequence>MNNVITDEDFASFDVEELSVLDVKDAVALPEMGASHSNWLCCSSSSSSSCC</sequence>
<dbReference type="NCBIfam" id="TIGR03892">
    <property type="entry name" value="thiopep_precurs"/>
    <property type="match status" value="1"/>
</dbReference>
<gene>
    <name evidence="1" type="ORF">GCM10012275_35000</name>
</gene>
<name>A0A8J3C9M2_9PSEU</name>
<comment type="caution">
    <text evidence="1">The sequence shown here is derived from an EMBL/GenBank/DDBJ whole genome shotgun (WGS) entry which is preliminary data.</text>
</comment>
<proteinExistence type="predicted"/>
<dbReference type="InterPro" id="IPR023895">
    <property type="entry name" value="Thiopep_bacteriocin_prcur"/>
</dbReference>
<organism evidence="1 2">
    <name type="scientific">Longimycelium tulufanense</name>
    <dbReference type="NCBI Taxonomy" id="907463"/>
    <lineage>
        <taxon>Bacteria</taxon>
        <taxon>Bacillati</taxon>
        <taxon>Actinomycetota</taxon>
        <taxon>Actinomycetes</taxon>
        <taxon>Pseudonocardiales</taxon>
        <taxon>Pseudonocardiaceae</taxon>
        <taxon>Longimycelium</taxon>
    </lineage>
</organism>
<dbReference type="Proteomes" id="UP000637578">
    <property type="component" value="Unassembled WGS sequence"/>
</dbReference>
<reference evidence="1" key="1">
    <citation type="journal article" date="2014" name="Int. J. Syst. Evol. Microbiol.">
        <title>Complete genome sequence of Corynebacterium casei LMG S-19264T (=DSM 44701T), isolated from a smear-ripened cheese.</title>
        <authorList>
            <consortium name="US DOE Joint Genome Institute (JGI-PGF)"/>
            <person name="Walter F."/>
            <person name="Albersmeier A."/>
            <person name="Kalinowski J."/>
            <person name="Ruckert C."/>
        </authorList>
    </citation>
    <scope>NUCLEOTIDE SEQUENCE</scope>
    <source>
        <strain evidence="1">CGMCC 4.5737</strain>
    </source>
</reference>